<organism evidence="1 2">
    <name type="scientific">Nonomuraea phyllanthi</name>
    <dbReference type="NCBI Taxonomy" id="2219224"/>
    <lineage>
        <taxon>Bacteria</taxon>
        <taxon>Bacillati</taxon>
        <taxon>Actinomycetota</taxon>
        <taxon>Actinomycetes</taxon>
        <taxon>Streptosporangiales</taxon>
        <taxon>Streptosporangiaceae</taxon>
        <taxon>Nonomuraea</taxon>
    </lineage>
</organism>
<name>A0A5C4VIQ0_9ACTN</name>
<evidence type="ECO:0000313" key="2">
    <source>
        <dbReference type="Proteomes" id="UP000312512"/>
    </source>
</evidence>
<accession>A0A5C4VIQ0</accession>
<dbReference type="SUPFAM" id="SSF54427">
    <property type="entry name" value="NTF2-like"/>
    <property type="match status" value="1"/>
</dbReference>
<gene>
    <name evidence="1" type="ORF">FH608_040580</name>
</gene>
<dbReference type="InterPro" id="IPR032710">
    <property type="entry name" value="NTF2-like_dom_sf"/>
</dbReference>
<dbReference type="OrthoDB" id="3687006at2"/>
<dbReference type="Proteomes" id="UP000312512">
    <property type="component" value="Unassembled WGS sequence"/>
</dbReference>
<evidence type="ECO:0000313" key="1">
    <source>
        <dbReference type="EMBL" id="KAB8189144.1"/>
    </source>
</evidence>
<dbReference type="EMBL" id="VDLX02000021">
    <property type="protein sequence ID" value="KAB8189144.1"/>
    <property type="molecule type" value="Genomic_DNA"/>
</dbReference>
<dbReference type="RefSeq" id="WP_139635742.1">
    <property type="nucleotide sequence ID" value="NZ_CP045572.1"/>
</dbReference>
<dbReference type="Gene3D" id="3.10.450.50">
    <property type="match status" value="1"/>
</dbReference>
<keyword evidence="2" id="KW-1185">Reference proteome</keyword>
<protein>
    <submittedName>
        <fullName evidence="1">Uncharacterized protein</fullName>
    </submittedName>
</protein>
<proteinExistence type="predicted"/>
<reference evidence="1 2" key="1">
    <citation type="submission" date="2019-10" db="EMBL/GenBank/DDBJ databases">
        <title>Nonomuraea sp. nov., isolated from Phyllanthus amarus.</title>
        <authorList>
            <person name="Klykleung N."/>
            <person name="Tanasupawat S."/>
        </authorList>
    </citation>
    <scope>NUCLEOTIDE SEQUENCE [LARGE SCALE GENOMIC DNA]</scope>
    <source>
        <strain evidence="1 2">PA1-10</strain>
    </source>
</reference>
<dbReference type="InterPro" id="IPR009959">
    <property type="entry name" value="Cyclase_SnoaL-like"/>
</dbReference>
<dbReference type="AlphaFoldDB" id="A0A5C4VIQ0"/>
<comment type="caution">
    <text evidence="1">The sequence shown here is derived from an EMBL/GenBank/DDBJ whole genome shotgun (WGS) entry which is preliminary data.</text>
</comment>
<dbReference type="GO" id="GO:0030638">
    <property type="term" value="P:polyketide metabolic process"/>
    <property type="evidence" value="ECO:0007669"/>
    <property type="project" value="InterPro"/>
</dbReference>
<accession>A0A5P9YXF2</accession>
<dbReference type="Pfam" id="PF07366">
    <property type="entry name" value="SnoaL"/>
    <property type="match status" value="1"/>
</dbReference>
<sequence length="154" mass="17002">MGRGSQPDEVVRGYATAQSAGDLVAVVNACHPDVVRESIPFRLLSRGRHRVREAVAALLRTFPDYDVRLGELRLKEELVVGTGLISATMEAPLAGLPATGRRFTLSFASLWKVHDGLIHRELLFFDLNHMCEQLGLSTCELAAHLRSWRLGLQG</sequence>